<comment type="similarity">
    <text evidence="1">Belongs to the GSP E family.</text>
</comment>
<name>A0A2D6LP29_9ARCH</name>
<dbReference type="SUPFAM" id="SSF52540">
    <property type="entry name" value="P-loop containing nucleoside triphosphate hydrolases"/>
    <property type="match status" value="1"/>
</dbReference>
<dbReference type="Pfam" id="PF00437">
    <property type="entry name" value="T2SSE"/>
    <property type="match status" value="1"/>
</dbReference>
<feature type="domain" description="Bacterial type II secretion system protein E" evidence="2">
    <location>
        <begin position="376"/>
        <end position="599"/>
    </location>
</feature>
<dbReference type="Gene3D" id="3.30.450.380">
    <property type="match status" value="1"/>
</dbReference>
<dbReference type="InterPro" id="IPR001482">
    <property type="entry name" value="T2SS/T4SS_dom"/>
</dbReference>
<dbReference type="InterPro" id="IPR027417">
    <property type="entry name" value="P-loop_NTPase"/>
</dbReference>
<accession>A0A2D6LP29</accession>
<dbReference type="GO" id="GO:0016887">
    <property type="term" value="F:ATP hydrolysis activity"/>
    <property type="evidence" value="ECO:0007669"/>
    <property type="project" value="InterPro"/>
</dbReference>
<dbReference type="PANTHER" id="PTHR30486">
    <property type="entry name" value="TWITCHING MOTILITY PROTEIN PILT"/>
    <property type="match status" value="1"/>
</dbReference>
<comment type="caution">
    <text evidence="3">The sequence shown here is derived from an EMBL/GenBank/DDBJ whole genome shotgun (WGS) entry which is preliminary data.</text>
</comment>
<protein>
    <recommendedName>
        <fullName evidence="2">Bacterial type II secretion system protein E domain-containing protein</fullName>
    </recommendedName>
</protein>
<dbReference type="InterPro" id="IPR050921">
    <property type="entry name" value="T4SS_GSP_E_ATPase"/>
</dbReference>
<organism evidence="3 4">
    <name type="scientific">Candidatus Iainarchaeum sp</name>
    <dbReference type="NCBI Taxonomy" id="3101447"/>
    <lineage>
        <taxon>Archaea</taxon>
        <taxon>Candidatus Iainarchaeota</taxon>
        <taxon>Candidatus Iainarchaeia</taxon>
        <taxon>Candidatus Iainarchaeales</taxon>
        <taxon>Candidatus Iainarchaeaceae</taxon>
        <taxon>Candidatus Iainarchaeum</taxon>
    </lineage>
</organism>
<dbReference type="PANTHER" id="PTHR30486:SF6">
    <property type="entry name" value="TYPE IV PILUS RETRACTATION ATPASE PILT"/>
    <property type="match status" value="1"/>
</dbReference>
<proteinExistence type="inferred from homology"/>
<evidence type="ECO:0000313" key="3">
    <source>
        <dbReference type="EMBL" id="MAG17949.1"/>
    </source>
</evidence>
<gene>
    <name evidence="3" type="ORF">CL944_00575</name>
</gene>
<evidence type="ECO:0000313" key="4">
    <source>
        <dbReference type="Proteomes" id="UP000226712"/>
    </source>
</evidence>
<reference evidence="4" key="1">
    <citation type="submission" date="2017-09" db="EMBL/GenBank/DDBJ databases">
        <title>The Reconstruction of 2,631 Draft Metagenome-Assembled Genomes from the Global Oceans.</title>
        <authorList>
            <person name="Tully B.J."/>
            <person name="Graham E.D."/>
            <person name="Heidelberg J.F."/>
        </authorList>
    </citation>
    <scope>NUCLEOTIDE SEQUENCE [LARGE SCALE GENOMIC DNA]</scope>
</reference>
<dbReference type="AlphaFoldDB" id="A0A2D6LP29"/>
<sequence>MKAGQFKLSPYVVKDEGGKRYLIIDARDSYYIPSISDDRNARYQVLKILSEVEADLVVLAEVYERVYDEIQTKMLNEISSLHEKFEVESIWSYSHLGDPKVEEEKDFGERHNAIVKIAHDEILYDPINSYIILLQEIKKEKVRLSAVPEEKKSQIYMKTLLNVKANFENTELIRKARVLLSKLEHVPETTDLYRSFFEAQVKPSFIGSRLVFGDEEKLELLDEYSVKDATVQIFKHPNKTEKMYFINLPEYSLSPQKYFLLSKTKETVAAFKPGRASLSDLAKSRRYFERIYQSTIKDIARKERIEVSNDEIIELSQIVARYTVGYGVLEVLLTDRRITDIYIDAPIGNKLIYLVHSEFEQCQTNIIYTQDEADSFVSKIRAMSGRPFDEAHPVLDFDLPEMETRIAAINRPLSPDGTAFAFRLHKVTPWTLPQFINVKYISPLGAGLLSFFIDSQSTMIVTGSRGSGKTSLMGSLMLEILQNSRVIVQEDTLELPVEYLKSVGFNIQRLKTRSPIGESKETSNEVSPEDALRTALRLGDSALVVGEVRSKEAKVLYEAMRVGAAGNIVMGTIHGDSAYSVWDRIVNDLEVPTTSFKATDVVCVARPIRFKGSLERHRRVVQITEVKKHWKDDPSDEGGLLDLMTYNAKKDELELVEDNLKESDLFSKVSDLSGLSLDKIWKSIRANAKSKSFLVEIANEFKMPELLEAENTVLANNKLILLKEDQLEEFGSVDYNEVLGEWKNWTKKYLLKRLKSKRGK</sequence>
<evidence type="ECO:0000259" key="2">
    <source>
        <dbReference type="Pfam" id="PF00437"/>
    </source>
</evidence>
<dbReference type="EMBL" id="NZBD01000003">
    <property type="protein sequence ID" value="MAG17949.1"/>
    <property type="molecule type" value="Genomic_DNA"/>
</dbReference>
<evidence type="ECO:0000256" key="1">
    <source>
        <dbReference type="ARBA" id="ARBA00006611"/>
    </source>
</evidence>
<dbReference type="Gene3D" id="3.40.50.300">
    <property type="entry name" value="P-loop containing nucleotide triphosphate hydrolases"/>
    <property type="match status" value="1"/>
</dbReference>
<dbReference type="Proteomes" id="UP000226712">
    <property type="component" value="Unassembled WGS sequence"/>
</dbReference>